<gene>
    <name evidence="1" type="ORF">IV88_GL001686</name>
</gene>
<dbReference type="PATRIC" id="fig|480391.4.peg.1723"/>
<protein>
    <recommendedName>
        <fullName evidence="3">TPR repeat-containing protein</fullName>
    </recommendedName>
</protein>
<evidence type="ECO:0000313" key="2">
    <source>
        <dbReference type="Proteomes" id="UP000051249"/>
    </source>
</evidence>
<reference evidence="1 2" key="1">
    <citation type="journal article" date="2015" name="Genome Announc.">
        <title>Expanding the biotechnology potential of lactobacilli through comparative genomics of 213 strains and associated genera.</title>
        <authorList>
            <person name="Sun Z."/>
            <person name="Harris H.M."/>
            <person name="McCann A."/>
            <person name="Guo C."/>
            <person name="Argimon S."/>
            <person name="Zhang W."/>
            <person name="Yang X."/>
            <person name="Jeffery I.B."/>
            <person name="Cooney J.C."/>
            <person name="Kagawa T.F."/>
            <person name="Liu W."/>
            <person name="Song Y."/>
            <person name="Salvetti E."/>
            <person name="Wrobel A."/>
            <person name="Rasinkangas P."/>
            <person name="Parkhill J."/>
            <person name="Rea M.C."/>
            <person name="O'Sullivan O."/>
            <person name="Ritari J."/>
            <person name="Douillard F.P."/>
            <person name="Paul Ross R."/>
            <person name="Yang R."/>
            <person name="Briner A.E."/>
            <person name="Felis G.E."/>
            <person name="de Vos W.M."/>
            <person name="Barrangou R."/>
            <person name="Klaenhammer T.R."/>
            <person name="Caufield P.W."/>
            <person name="Cui Y."/>
            <person name="Zhang H."/>
            <person name="O'Toole P.W."/>
        </authorList>
    </citation>
    <scope>NUCLEOTIDE SEQUENCE [LARGE SCALE GENOMIC DNA]</scope>
    <source>
        <strain evidence="1 2">DSM 23026</strain>
    </source>
</reference>
<evidence type="ECO:0008006" key="3">
    <source>
        <dbReference type="Google" id="ProtNLM"/>
    </source>
</evidence>
<name>A0A0R2NII3_9LACO</name>
<dbReference type="Proteomes" id="UP000051249">
    <property type="component" value="Unassembled WGS sequence"/>
</dbReference>
<comment type="caution">
    <text evidence="1">The sequence shown here is derived from an EMBL/GenBank/DDBJ whole genome shotgun (WGS) entry which is preliminary data.</text>
</comment>
<keyword evidence="2" id="KW-1185">Reference proteome</keyword>
<dbReference type="AlphaFoldDB" id="A0A0R2NII3"/>
<sequence>MKSKNNQFQEIDPLIENGETSRAMELLEKLDRNDFNSEVVSRIVKIHLMNKQYQMALKRINEHSRWFSENQPTFYIETLIQAKSYVPAYQFLISIQENLKDSDYEALKKLLFQEMDLFKRNSKQTIIELKKSLYHIGNHNLIEQQRVLEQSFSLPIKEFEEAVKFALVDPFLNQFMRVTLLEQLVSLQSAEKVQFMWIDHNQYEVIPSELTIFNKDPLYRDIIHQLDNEIKNPSEVQQLKQSLEIYYRLSFPFETKINNSSTKWIESLTSENPDLQARGRLRILDEMLQDISNILK</sequence>
<proteinExistence type="predicted"/>
<organism evidence="1 2">
    <name type="scientific">Pediococcus argentinicus</name>
    <dbReference type="NCBI Taxonomy" id="480391"/>
    <lineage>
        <taxon>Bacteria</taxon>
        <taxon>Bacillati</taxon>
        <taxon>Bacillota</taxon>
        <taxon>Bacilli</taxon>
        <taxon>Lactobacillales</taxon>
        <taxon>Lactobacillaceae</taxon>
        <taxon>Pediococcus</taxon>
    </lineage>
</organism>
<accession>A0A0R2NII3</accession>
<dbReference type="EMBL" id="JQCQ01000008">
    <property type="protein sequence ID" value="KRO25606.1"/>
    <property type="molecule type" value="Genomic_DNA"/>
</dbReference>
<evidence type="ECO:0000313" key="1">
    <source>
        <dbReference type="EMBL" id="KRO25606.1"/>
    </source>
</evidence>
<dbReference type="RefSeq" id="WP_057798655.1">
    <property type="nucleotide sequence ID" value="NZ_BJZZ01000015.1"/>
</dbReference>
<dbReference type="OrthoDB" id="1655898at2"/>